<comment type="caution">
    <text evidence="2">The sequence shown here is derived from an EMBL/GenBank/DDBJ whole genome shotgun (WGS) entry which is preliminary data.</text>
</comment>
<gene>
    <name evidence="2" type="ORF">EYE42_15060</name>
</gene>
<proteinExistence type="predicted"/>
<feature type="region of interest" description="Disordered" evidence="1">
    <location>
        <begin position="1"/>
        <end position="21"/>
    </location>
</feature>
<protein>
    <submittedName>
        <fullName evidence="2">Uncharacterized protein</fullName>
    </submittedName>
</protein>
<dbReference type="AlphaFoldDB" id="A0A4Q9G228"/>
<organism evidence="2 3">
    <name type="scientific">Paracoccus subflavus</name>
    <dbReference type="NCBI Taxonomy" id="2528244"/>
    <lineage>
        <taxon>Bacteria</taxon>
        <taxon>Pseudomonadati</taxon>
        <taxon>Pseudomonadota</taxon>
        <taxon>Alphaproteobacteria</taxon>
        <taxon>Rhodobacterales</taxon>
        <taxon>Paracoccaceae</taxon>
        <taxon>Paracoccus</taxon>
    </lineage>
</organism>
<dbReference type="RefSeq" id="WP_130992134.1">
    <property type="nucleotide sequence ID" value="NZ_SISK01000015.1"/>
</dbReference>
<feature type="region of interest" description="Disordered" evidence="1">
    <location>
        <begin position="40"/>
        <end position="63"/>
    </location>
</feature>
<evidence type="ECO:0000256" key="1">
    <source>
        <dbReference type="SAM" id="MobiDB-lite"/>
    </source>
</evidence>
<dbReference type="EMBL" id="SISK01000015">
    <property type="protein sequence ID" value="TBN37024.1"/>
    <property type="molecule type" value="Genomic_DNA"/>
</dbReference>
<name>A0A4Q9G228_9RHOB</name>
<keyword evidence="3" id="KW-1185">Reference proteome</keyword>
<evidence type="ECO:0000313" key="2">
    <source>
        <dbReference type="EMBL" id="TBN37024.1"/>
    </source>
</evidence>
<dbReference type="OrthoDB" id="9957157at2"/>
<evidence type="ECO:0000313" key="3">
    <source>
        <dbReference type="Proteomes" id="UP000293520"/>
    </source>
</evidence>
<sequence length="83" mass="9344">MFHSPEQHDKPWSEAKSVSELSDDEVRQLFDAKVAKLNEEQRSASVSGKSVQISQSFSPSRRGRRLGFSWWKGLTGPRNCPPG</sequence>
<feature type="compositionally biased region" description="Polar residues" evidence="1">
    <location>
        <begin position="43"/>
        <end position="59"/>
    </location>
</feature>
<dbReference type="Proteomes" id="UP000293520">
    <property type="component" value="Unassembled WGS sequence"/>
</dbReference>
<feature type="compositionally biased region" description="Basic and acidic residues" evidence="1">
    <location>
        <begin position="1"/>
        <end position="13"/>
    </location>
</feature>
<reference evidence="2 3" key="1">
    <citation type="submission" date="2019-02" db="EMBL/GenBank/DDBJ databases">
        <title>Paracoccus subflavus sp. nov., isolated from marine sediment of the Pacific Ocean.</title>
        <authorList>
            <person name="Zhang G."/>
        </authorList>
    </citation>
    <scope>NUCLEOTIDE SEQUENCE [LARGE SCALE GENOMIC DNA]</scope>
    <source>
        <strain evidence="2 3">GY0581</strain>
    </source>
</reference>
<accession>A0A4Q9G228</accession>